<reference evidence="2" key="1">
    <citation type="submission" date="2014-02" db="EMBL/GenBank/DDBJ databases">
        <authorList>
            <person name="Genoscope - CEA"/>
        </authorList>
    </citation>
    <scope>NUCLEOTIDE SEQUENCE</scope>
    <source>
        <strain evidence="2">LS3</strain>
    </source>
</reference>
<proteinExistence type="predicted"/>
<feature type="compositionally biased region" description="Low complexity" evidence="1">
    <location>
        <begin position="1"/>
        <end position="29"/>
    </location>
</feature>
<dbReference type="AlphaFoldDB" id="A0A060TDJ7"/>
<dbReference type="GO" id="GO:0005737">
    <property type="term" value="C:cytoplasm"/>
    <property type="evidence" value="ECO:0007669"/>
    <property type="project" value="TreeGrafter"/>
</dbReference>
<feature type="compositionally biased region" description="Low complexity" evidence="1">
    <location>
        <begin position="49"/>
        <end position="69"/>
    </location>
</feature>
<evidence type="ECO:0000313" key="2">
    <source>
        <dbReference type="EMBL" id="CDP37261.1"/>
    </source>
</evidence>
<organism evidence="2">
    <name type="scientific">Blastobotrys adeninivorans</name>
    <name type="common">Yeast</name>
    <name type="synonym">Arxula adeninivorans</name>
    <dbReference type="NCBI Taxonomy" id="409370"/>
    <lineage>
        <taxon>Eukaryota</taxon>
        <taxon>Fungi</taxon>
        <taxon>Dikarya</taxon>
        <taxon>Ascomycota</taxon>
        <taxon>Saccharomycotina</taxon>
        <taxon>Dipodascomycetes</taxon>
        <taxon>Dipodascales</taxon>
        <taxon>Trichomonascaceae</taxon>
        <taxon>Blastobotrys</taxon>
    </lineage>
</organism>
<feature type="region of interest" description="Disordered" evidence="1">
    <location>
        <begin position="1"/>
        <end position="169"/>
    </location>
</feature>
<accession>A0A060TDJ7</accession>
<sequence length="279" mass="29620">MSRPSTTAQTSQTTSSTPQVQLPPEQEVPTEPPPPYTPSDPEHSVDAGPSSYNPYNSYPAAASASSAAPPHAPPQSSRPPPTPSRPPPTPQRPNNGKGSHAQAGYPGNYTNSNQYNRYSSPGPSGTYGHPHQQPPPGAFPGPMYPPPPQGPPGHPSHPMSPQAPPTGPRPPFQYPPGFWCYKCNNTGIKLKNGKTCQDCYARFARPNTNIPMPSYGGGSLWNPMSYVSSVPAGPGTVVRPGDPRIGGILCGRCRGRGYVTDFLFEDTCPTCRGIGRLLQ</sequence>
<feature type="compositionally biased region" description="Pro residues" evidence="1">
    <location>
        <begin position="132"/>
        <end position="155"/>
    </location>
</feature>
<reference evidence="2" key="2">
    <citation type="submission" date="2014-06" db="EMBL/GenBank/DDBJ databases">
        <title>The complete genome of Blastobotrys (Arxula) adeninivorans LS3 - a yeast of biotechnological interest.</title>
        <authorList>
            <person name="Kunze G."/>
            <person name="Gaillardin C."/>
            <person name="Czernicka M."/>
            <person name="Durrens P."/>
            <person name="Martin T."/>
            <person name="Boer E."/>
            <person name="Gabaldon T."/>
            <person name="Cruz J."/>
            <person name="Talla E."/>
            <person name="Marck C."/>
            <person name="Goffeau A."/>
            <person name="Barbe V."/>
            <person name="Baret P."/>
            <person name="Baronian K."/>
            <person name="Beier S."/>
            <person name="Bleykasten C."/>
            <person name="Bode R."/>
            <person name="Casaregola S."/>
            <person name="Despons L."/>
            <person name="Fairhead C."/>
            <person name="Giersberg M."/>
            <person name="Gierski P."/>
            <person name="Hahnel U."/>
            <person name="Hartmann A."/>
            <person name="Jankowska D."/>
            <person name="Jubin C."/>
            <person name="Jung P."/>
            <person name="Lafontaine I."/>
            <person name="Leh-Louis V."/>
            <person name="Lemaire M."/>
            <person name="Marcet-Houben M."/>
            <person name="Mascher M."/>
            <person name="Morel G."/>
            <person name="Richard G.-F."/>
            <person name="Riechen J."/>
            <person name="Sacerdot C."/>
            <person name="Sarkar A."/>
            <person name="Savel G."/>
            <person name="Schacherer J."/>
            <person name="Sherman D."/>
            <person name="Straub M.-L."/>
            <person name="Stein N."/>
            <person name="Thierry A."/>
            <person name="Trautwein-Schult A."/>
            <person name="Westhof E."/>
            <person name="Worch S."/>
            <person name="Dujon B."/>
            <person name="Souciet J.-L."/>
            <person name="Wincker P."/>
            <person name="Scholz U."/>
            <person name="Neuveglise N."/>
        </authorList>
    </citation>
    <scope>NUCLEOTIDE SEQUENCE</scope>
    <source>
        <strain evidence="2">LS3</strain>
    </source>
</reference>
<name>A0A060TDJ7_BLAAD</name>
<dbReference type="EMBL" id="HG937694">
    <property type="protein sequence ID" value="CDP37261.1"/>
    <property type="molecule type" value="Genomic_DNA"/>
</dbReference>
<dbReference type="PANTHER" id="PTHR28031">
    <property type="entry name" value="PROLINE-RICH PROTEIN HUA1"/>
    <property type="match status" value="1"/>
</dbReference>
<dbReference type="PANTHER" id="PTHR28031:SF1">
    <property type="entry name" value="PROLINE-RICH PROTEIN HUA1"/>
    <property type="match status" value="1"/>
</dbReference>
<feature type="compositionally biased region" description="Polar residues" evidence="1">
    <location>
        <begin position="108"/>
        <end position="123"/>
    </location>
</feature>
<dbReference type="Gene3D" id="6.20.20.10">
    <property type="match status" value="1"/>
</dbReference>
<protein>
    <submittedName>
        <fullName evidence="2">ARAD1D07458p</fullName>
    </submittedName>
</protein>
<gene>
    <name evidence="2" type="ORF">GNLVRS02_ARAD1D07458g</name>
</gene>
<evidence type="ECO:0000256" key="1">
    <source>
        <dbReference type="SAM" id="MobiDB-lite"/>
    </source>
</evidence>
<dbReference type="InterPro" id="IPR038910">
    <property type="entry name" value="Hua1-like"/>
</dbReference>
<feature type="compositionally biased region" description="Pro residues" evidence="1">
    <location>
        <begin position="70"/>
        <end position="91"/>
    </location>
</feature>